<gene>
    <name evidence="2" type="ORF">CB5_LOCUS6774</name>
</gene>
<proteinExistence type="predicted"/>
<reference evidence="2" key="1">
    <citation type="submission" date="2020-07" db="EMBL/GenBank/DDBJ databases">
        <authorList>
            <person name="Lin J."/>
        </authorList>
    </citation>
    <scope>NUCLEOTIDE SEQUENCE</scope>
</reference>
<protein>
    <submittedName>
        <fullName evidence="2">Uncharacterized protein</fullName>
    </submittedName>
</protein>
<name>A0A6V7NY92_ANACO</name>
<dbReference type="EMBL" id="LR862143">
    <property type="protein sequence ID" value="CAD1823563.1"/>
    <property type="molecule type" value="Genomic_DNA"/>
</dbReference>
<organism evidence="2">
    <name type="scientific">Ananas comosus var. bracteatus</name>
    <name type="common">red pineapple</name>
    <dbReference type="NCBI Taxonomy" id="296719"/>
    <lineage>
        <taxon>Eukaryota</taxon>
        <taxon>Viridiplantae</taxon>
        <taxon>Streptophyta</taxon>
        <taxon>Embryophyta</taxon>
        <taxon>Tracheophyta</taxon>
        <taxon>Spermatophyta</taxon>
        <taxon>Magnoliopsida</taxon>
        <taxon>Liliopsida</taxon>
        <taxon>Poales</taxon>
        <taxon>Bromeliaceae</taxon>
        <taxon>Bromelioideae</taxon>
        <taxon>Ananas</taxon>
    </lineage>
</organism>
<feature type="region of interest" description="Disordered" evidence="1">
    <location>
        <begin position="1"/>
        <end position="35"/>
    </location>
</feature>
<accession>A0A6V7NY92</accession>
<feature type="compositionally biased region" description="Basic and acidic residues" evidence="1">
    <location>
        <begin position="1"/>
        <end position="15"/>
    </location>
</feature>
<evidence type="ECO:0000256" key="1">
    <source>
        <dbReference type="SAM" id="MobiDB-lite"/>
    </source>
</evidence>
<evidence type="ECO:0000313" key="2">
    <source>
        <dbReference type="EMBL" id="CAD1823563.1"/>
    </source>
</evidence>
<dbReference type="AlphaFoldDB" id="A0A6V7NY92"/>
<sequence length="109" mass="11679">MKRGGERGSVRERVGAGRGVSAGARAEAQARVHGRTRRRSCGARVSLASRSSPVGFCDLDADDFWHPLNKQHVALAGDPGLDEIVKALLGNWCFMFSLICARVCVCLGP</sequence>